<dbReference type="GO" id="GO:0005509">
    <property type="term" value="F:calcium ion binding"/>
    <property type="evidence" value="ECO:0007669"/>
    <property type="project" value="InterPro"/>
</dbReference>
<keyword evidence="4" id="KW-1185">Reference proteome</keyword>
<dbReference type="Pfam" id="PF00353">
    <property type="entry name" value="HemolysinCabind"/>
    <property type="match status" value="2"/>
</dbReference>
<protein>
    <recommendedName>
        <fullName evidence="5">Calcium-binding protein</fullName>
    </recommendedName>
</protein>
<evidence type="ECO:0000313" key="3">
    <source>
        <dbReference type="EMBL" id="QWK92970.1"/>
    </source>
</evidence>
<evidence type="ECO:0000256" key="2">
    <source>
        <dbReference type="ARBA" id="ARBA00022525"/>
    </source>
</evidence>
<proteinExistence type="predicted"/>
<name>A0A975PBE9_9RHOB</name>
<gene>
    <name evidence="3" type="ORF">KM031_21310</name>
</gene>
<dbReference type="PRINTS" id="PR00313">
    <property type="entry name" value="CABNDNGRPT"/>
</dbReference>
<dbReference type="Proteomes" id="UP000679352">
    <property type="component" value="Plasmid p4"/>
</dbReference>
<dbReference type="InterPro" id="IPR011049">
    <property type="entry name" value="Serralysin-like_metalloprot_C"/>
</dbReference>
<dbReference type="AlphaFoldDB" id="A0A975PBE9"/>
<dbReference type="PROSITE" id="PS00330">
    <property type="entry name" value="HEMOLYSIN_CALCIUM"/>
    <property type="match status" value="5"/>
</dbReference>
<dbReference type="SUPFAM" id="SSF51120">
    <property type="entry name" value="beta-Roll"/>
    <property type="match status" value="2"/>
</dbReference>
<dbReference type="Gene3D" id="2.150.10.10">
    <property type="entry name" value="Serralysin-like metalloprotease, C-terminal"/>
    <property type="match status" value="2"/>
</dbReference>
<accession>A0A975PBE9</accession>
<reference evidence="3" key="1">
    <citation type="submission" date="2021-06" db="EMBL/GenBank/DDBJ databases">
        <authorList>
            <person name="Lee C.-S."/>
            <person name="Jin L."/>
        </authorList>
    </citation>
    <scope>NUCLEOTIDE SEQUENCE</scope>
    <source>
        <strain evidence="3">Con5</strain>
        <plasmid evidence="3">p4</plasmid>
    </source>
</reference>
<evidence type="ECO:0000256" key="1">
    <source>
        <dbReference type="ARBA" id="ARBA00004613"/>
    </source>
</evidence>
<keyword evidence="3" id="KW-0614">Plasmid</keyword>
<dbReference type="EMBL" id="CP076365">
    <property type="protein sequence ID" value="QWK92970.1"/>
    <property type="molecule type" value="Genomic_DNA"/>
</dbReference>
<geneLocation type="plasmid" evidence="3 4">
    <name>p4</name>
</geneLocation>
<sequence length="515" mass="53367">MAFARRTGASYSASDTQEGFFDQLYGLGGFGGVPLLTEAEINAMTVGQYRTLLNDAIAALRAFDWSSMQELLDDPDISSHLPADVYALLQEAIAQRGENIVRLLEDGLSLVDGYADSDVLGEIFAEDPDGPDIDFDLHDFPTTAAQLEDHAESYGWQIDAEADSFAFTSPTFRFDDADGGWAVLGDAPEQGAAGSTAGAFLSAVGEVVGDAVVTILGQADGVLGGLIQAGGTASDLAEAWQVGADAGEEFGDVLQYGVDGYFDGTLDVEALDARANSAVRNFVADLVGLIPGAGPTVRNIVFGSRNSDVTLVVGSEAALFNGTAHGDRFLLGAGHDRFDGGAGRDVLFGLAGNDRLLGGRADDALFGGAGRDRLDGGGGSDVLLGGAGRDILSGLSGKDRLLGGADRDALSGGTEQDRLFGGAGNDTLNGGRGDDRLIGGLGRDVFVFGTGFGRDVITDFRNGQDRIDLSGGLRFRDATETAVTGGVRLSFEDQPGLTLTVMGVTRAQLGAEDFF</sequence>
<dbReference type="PANTHER" id="PTHR38340:SF1">
    <property type="entry name" value="S-LAYER PROTEIN"/>
    <property type="match status" value="1"/>
</dbReference>
<dbReference type="RefSeq" id="WP_215507263.1">
    <property type="nucleotide sequence ID" value="NZ_CP076365.1"/>
</dbReference>
<evidence type="ECO:0000313" key="4">
    <source>
        <dbReference type="Proteomes" id="UP000679352"/>
    </source>
</evidence>
<dbReference type="PANTHER" id="PTHR38340">
    <property type="entry name" value="S-LAYER PROTEIN"/>
    <property type="match status" value="1"/>
</dbReference>
<dbReference type="InterPro" id="IPR001343">
    <property type="entry name" value="Hemolysn_Ca-bd"/>
</dbReference>
<comment type="subcellular location">
    <subcellularLocation>
        <location evidence="1">Secreted</location>
    </subcellularLocation>
</comment>
<dbReference type="InterPro" id="IPR018511">
    <property type="entry name" value="Hemolysin-typ_Ca-bd_CS"/>
</dbReference>
<dbReference type="InterPro" id="IPR050557">
    <property type="entry name" value="RTX_toxin/Mannuronan_C5-epim"/>
</dbReference>
<dbReference type="KEGG" id="gfu:KM031_21310"/>
<dbReference type="GO" id="GO:0005576">
    <property type="term" value="C:extracellular region"/>
    <property type="evidence" value="ECO:0007669"/>
    <property type="project" value="UniProtKB-SubCell"/>
</dbReference>
<evidence type="ECO:0008006" key="5">
    <source>
        <dbReference type="Google" id="ProtNLM"/>
    </source>
</evidence>
<organism evidence="3 4">
    <name type="scientific">Gemmobacter fulvus</name>
    <dbReference type="NCBI Taxonomy" id="2840474"/>
    <lineage>
        <taxon>Bacteria</taxon>
        <taxon>Pseudomonadati</taxon>
        <taxon>Pseudomonadota</taxon>
        <taxon>Alphaproteobacteria</taxon>
        <taxon>Rhodobacterales</taxon>
        <taxon>Paracoccaceae</taxon>
        <taxon>Gemmobacter</taxon>
    </lineage>
</organism>
<keyword evidence="2" id="KW-0964">Secreted</keyword>